<evidence type="ECO:0000313" key="2">
    <source>
        <dbReference type="EMBL" id="ORX69021.1"/>
    </source>
</evidence>
<evidence type="ECO:0000256" key="1">
    <source>
        <dbReference type="SAM" id="SignalP"/>
    </source>
</evidence>
<feature type="signal peptide" evidence="1">
    <location>
        <begin position="1"/>
        <end position="16"/>
    </location>
</feature>
<gene>
    <name evidence="2" type="ORF">DL89DRAFT_268056</name>
</gene>
<comment type="caution">
    <text evidence="2">The sequence shown here is derived from an EMBL/GenBank/DDBJ whole genome shotgun (WGS) entry which is preliminary data.</text>
</comment>
<organism evidence="2 3">
    <name type="scientific">Linderina pennispora</name>
    <dbReference type="NCBI Taxonomy" id="61395"/>
    <lineage>
        <taxon>Eukaryota</taxon>
        <taxon>Fungi</taxon>
        <taxon>Fungi incertae sedis</taxon>
        <taxon>Zoopagomycota</taxon>
        <taxon>Kickxellomycotina</taxon>
        <taxon>Kickxellomycetes</taxon>
        <taxon>Kickxellales</taxon>
        <taxon>Kickxellaceae</taxon>
        <taxon>Linderina</taxon>
    </lineage>
</organism>
<feature type="chain" id="PRO_5010985606" evidence="1">
    <location>
        <begin position="17"/>
        <end position="63"/>
    </location>
</feature>
<dbReference type="EMBL" id="MCFD01000008">
    <property type="protein sequence ID" value="ORX69021.1"/>
    <property type="molecule type" value="Genomic_DNA"/>
</dbReference>
<protein>
    <submittedName>
        <fullName evidence="2">Uncharacterized protein</fullName>
    </submittedName>
</protein>
<dbReference type="RefSeq" id="XP_040742753.1">
    <property type="nucleotide sequence ID" value="XM_040887777.1"/>
</dbReference>
<dbReference type="AlphaFoldDB" id="A0A1Y1W688"/>
<dbReference type="Proteomes" id="UP000193922">
    <property type="component" value="Unassembled WGS sequence"/>
</dbReference>
<keyword evidence="3" id="KW-1185">Reference proteome</keyword>
<dbReference type="GeneID" id="63804425"/>
<evidence type="ECO:0000313" key="3">
    <source>
        <dbReference type="Proteomes" id="UP000193922"/>
    </source>
</evidence>
<proteinExistence type="predicted"/>
<dbReference type="OrthoDB" id="10607423at2759"/>
<name>A0A1Y1W688_9FUNG</name>
<feature type="non-terminal residue" evidence="2">
    <location>
        <position position="63"/>
    </location>
</feature>
<accession>A0A1Y1W688</accession>
<keyword evidence="1" id="KW-0732">Signal</keyword>
<sequence length="63" mass="6863">MKWTLAIITLSYVASGLIVKLDCLPCPNPDQCKKGECWVPIPPGVKNMDTSPLASNENHETHG</sequence>
<reference evidence="2 3" key="1">
    <citation type="submission" date="2016-07" db="EMBL/GenBank/DDBJ databases">
        <title>Pervasive Adenine N6-methylation of Active Genes in Fungi.</title>
        <authorList>
            <consortium name="DOE Joint Genome Institute"/>
            <person name="Mondo S.J."/>
            <person name="Dannebaum R.O."/>
            <person name="Kuo R.C."/>
            <person name="Labutti K."/>
            <person name="Haridas S."/>
            <person name="Kuo A."/>
            <person name="Salamov A."/>
            <person name="Ahrendt S.R."/>
            <person name="Lipzen A."/>
            <person name="Sullivan W."/>
            <person name="Andreopoulos W.B."/>
            <person name="Clum A."/>
            <person name="Lindquist E."/>
            <person name="Daum C."/>
            <person name="Ramamoorthy G.K."/>
            <person name="Gryganskyi A."/>
            <person name="Culley D."/>
            <person name="Magnuson J.K."/>
            <person name="James T.Y."/>
            <person name="O'Malley M.A."/>
            <person name="Stajich J.E."/>
            <person name="Spatafora J.W."/>
            <person name="Visel A."/>
            <person name="Grigoriev I.V."/>
        </authorList>
    </citation>
    <scope>NUCLEOTIDE SEQUENCE [LARGE SCALE GENOMIC DNA]</scope>
    <source>
        <strain evidence="2 3">ATCC 12442</strain>
    </source>
</reference>